<comment type="caution">
    <text evidence="5">The sequence shown here is derived from an EMBL/GenBank/DDBJ whole genome shotgun (WGS) entry which is preliminary data.</text>
</comment>
<dbReference type="InterPro" id="IPR019359">
    <property type="entry name" value="CCDC85"/>
</dbReference>
<evidence type="ECO:0000256" key="4">
    <source>
        <dbReference type="ARBA" id="ARBA00023054"/>
    </source>
</evidence>
<organism evidence="5 6">
    <name type="scientific">Owenia fusiformis</name>
    <name type="common">Polychaete worm</name>
    <dbReference type="NCBI Taxonomy" id="6347"/>
    <lineage>
        <taxon>Eukaryota</taxon>
        <taxon>Metazoa</taxon>
        <taxon>Spiralia</taxon>
        <taxon>Lophotrochozoa</taxon>
        <taxon>Annelida</taxon>
        <taxon>Polychaeta</taxon>
        <taxon>Sedentaria</taxon>
        <taxon>Canalipalpata</taxon>
        <taxon>Sabellida</taxon>
        <taxon>Oweniida</taxon>
        <taxon>Oweniidae</taxon>
        <taxon>Owenia</taxon>
    </lineage>
</organism>
<proteinExistence type="inferred from homology"/>
<evidence type="ECO:0000256" key="2">
    <source>
        <dbReference type="ARBA" id="ARBA00009052"/>
    </source>
</evidence>
<keyword evidence="4" id="KW-0175">Coiled coil</keyword>
<sequence length="309" mass="35050">MGKSTIKMSNQGAREVGERQLTDVQLARLGIPELVRRYRELEREKMQAMSEHGNLMKEVNKRLQVHLNEIRNLKEVNQKLAEDNQELKDLCCFLDDDRQKGRKLAREWQRFGRYTSGVMKSEVTDYQDRLKDLESNQQQLIKENTELKELCVYLDEERGSGEGSLNGRDEGDGSSNELNTVEQPAIQSSSTTPVNSSITAIPLVNEEILQYIRQLETKVDSLKREVPHSQTNMRRTSEGYGAFPPTNPPTNAPTSSPTRPQAIVQAMKVLEVHDQIGSASSDTEYLGEDEKAIVLEMCNVVWKKLGDVN</sequence>
<dbReference type="PANTHER" id="PTHR13546">
    <property type="entry name" value="RE60986P"/>
    <property type="match status" value="1"/>
</dbReference>
<evidence type="ECO:0000256" key="1">
    <source>
        <dbReference type="ARBA" id="ARBA00004536"/>
    </source>
</evidence>
<dbReference type="PANTHER" id="PTHR13546:SF15">
    <property type="entry name" value="CCDC85"/>
    <property type="match status" value="1"/>
</dbReference>
<gene>
    <name evidence="5" type="ORF">OFUS_LOCUS17758</name>
</gene>
<accession>A0A8J1UJ77</accession>
<dbReference type="AlphaFoldDB" id="A0A8J1UJ77"/>
<dbReference type="Pfam" id="PF10226">
    <property type="entry name" value="CCDC85"/>
    <property type="match status" value="1"/>
</dbReference>
<dbReference type="OrthoDB" id="10056395at2759"/>
<evidence type="ECO:0000313" key="5">
    <source>
        <dbReference type="EMBL" id="CAH1792833.1"/>
    </source>
</evidence>
<evidence type="ECO:0000313" key="6">
    <source>
        <dbReference type="Proteomes" id="UP000749559"/>
    </source>
</evidence>
<keyword evidence="3" id="KW-0965">Cell junction</keyword>
<reference evidence="5" key="1">
    <citation type="submission" date="2022-03" db="EMBL/GenBank/DDBJ databases">
        <authorList>
            <person name="Martin C."/>
        </authorList>
    </citation>
    <scope>NUCLEOTIDE SEQUENCE</scope>
</reference>
<dbReference type="Proteomes" id="UP000749559">
    <property type="component" value="Unassembled WGS sequence"/>
</dbReference>
<comment type="subcellular location">
    <subcellularLocation>
        <location evidence="1">Cell junction</location>
        <location evidence="1">Adherens junction</location>
    </subcellularLocation>
</comment>
<comment type="similarity">
    <text evidence="2">Belongs to the CCDC85 family.</text>
</comment>
<dbReference type="GO" id="GO:0005912">
    <property type="term" value="C:adherens junction"/>
    <property type="evidence" value="ECO:0007669"/>
    <property type="project" value="UniProtKB-SubCell"/>
</dbReference>
<evidence type="ECO:0000256" key="3">
    <source>
        <dbReference type="ARBA" id="ARBA00022949"/>
    </source>
</evidence>
<name>A0A8J1UJ77_OWEFU</name>
<dbReference type="EMBL" id="CAIIXF020000008">
    <property type="protein sequence ID" value="CAH1792833.1"/>
    <property type="molecule type" value="Genomic_DNA"/>
</dbReference>
<protein>
    <submittedName>
        <fullName evidence="5">Uncharacterized protein</fullName>
    </submittedName>
</protein>
<keyword evidence="6" id="KW-1185">Reference proteome</keyword>